<evidence type="ECO:0000313" key="2">
    <source>
        <dbReference type="Proteomes" id="UP000748531"/>
    </source>
</evidence>
<organism evidence="1 2">
    <name type="scientific">Paragonimus heterotremus</name>
    <dbReference type="NCBI Taxonomy" id="100268"/>
    <lineage>
        <taxon>Eukaryota</taxon>
        <taxon>Metazoa</taxon>
        <taxon>Spiralia</taxon>
        <taxon>Lophotrochozoa</taxon>
        <taxon>Platyhelminthes</taxon>
        <taxon>Trematoda</taxon>
        <taxon>Digenea</taxon>
        <taxon>Plagiorchiida</taxon>
        <taxon>Troglotremata</taxon>
        <taxon>Troglotrematidae</taxon>
        <taxon>Paragonimus</taxon>
    </lineage>
</organism>
<accession>A0A8J4SH58</accession>
<proteinExistence type="predicted"/>
<dbReference type="Proteomes" id="UP000748531">
    <property type="component" value="Unassembled WGS sequence"/>
</dbReference>
<dbReference type="InterPro" id="IPR051291">
    <property type="entry name" value="CIMAP"/>
</dbReference>
<dbReference type="AlphaFoldDB" id="A0A8J4SH58"/>
<sequence length="250" mass="27321">MVYNYTRPRGPIAAMYSSPGPCYQLPNLVGYPQHDCRSTHVREPQWSFGVRHMSSTTDNSPGPCYFPNPKVSNTGKDGIPQYSLYSRQRESTIFATPGPGAYSVNACDQQVYSKAPAYTLSSRIKGFHTDDVPGPNIYKMDPMIGKTVRSQKASAPGYSLSSRTKVFGCSETPGAGAYKVTALNVYKEALPTYSITARNLLPCDATKKPGPGAYCPENVKINQKSAPQFTFGLRHSQYKGEFITDADADA</sequence>
<evidence type="ECO:0000313" key="1">
    <source>
        <dbReference type="EMBL" id="KAF5397653.1"/>
    </source>
</evidence>
<dbReference type="EMBL" id="LUCH01005956">
    <property type="protein sequence ID" value="KAF5397653.1"/>
    <property type="molecule type" value="Genomic_DNA"/>
</dbReference>
<comment type="caution">
    <text evidence="1">The sequence shown here is derived from an EMBL/GenBank/DDBJ whole genome shotgun (WGS) entry which is preliminary data.</text>
</comment>
<dbReference type="GO" id="GO:0005856">
    <property type="term" value="C:cytoskeleton"/>
    <property type="evidence" value="ECO:0007669"/>
    <property type="project" value="TreeGrafter"/>
</dbReference>
<reference evidence="1" key="1">
    <citation type="submission" date="2019-05" db="EMBL/GenBank/DDBJ databases">
        <title>Annotation for the trematode Paragonimus heterotremus.</title>
        <authorList>
            <person name="Choi Y.-J."/>
        </authorList>
    </citation>
    <scope>NUCLEOTIDE SEQUENCE</scope>
    <source>
        <strain evidence="1">LC</strain>
    </source>
</reference>
<gene>
    <name evidence="1" type="ORF">PHET_09283</name>
</gene>
<dbReference type="OrthoDB" id="429991at2759"/>
<dbReference type="PANTHER" id="PTHR21580">
    <property type="entry name" value="SHIPPO-1-RELATED"/>
    <property type="match status" value="1"/>
</dbReference>
<dbReference type="InterPro" id="IPR010736">
    <property type="entry name" value="SHIPPO-rpt"/>
</dbReference>
<keyword evidence="2" id="KW-1185">Reference proteome</keyword>
<dbReference type="Pfam" id="PF07004">
    <property type="entry name" value="SHIPPO-rpt"/>
    <property type="match status" value="4"/>
</dbReference>
<protein>
    <submittedName>
        <fullName evidence="1">Outer dense fiber of sperm tail protein 3</fullName>
    </submittedName>
</protein>
<name>A0A8J4SH58_9TREM</name>
<dbReference type="PANTHER" id="PTHR21580:SF28">
    <property type="entry name" value="BOREALIN N-TERMINAL DOMAIN-CONTAINING PROTEIN-RELATED"/>
    <property type="match status" value="1"/>
</dbReference>